<evidence type="ECO:0000313" key="1">
    <source>
        <dbReference type="EnsemblPlants" id="OB07G16120.1"/>
    </source>
</evidence>
<protein>
    <submittedName>
        <fullName evidence="1">Uncharacterized protein</fullName>
    </submittedName>
</protein>
<name>J3MJN0_ORYBR</name>
<accession>J3MJN0</accession>
<evidence type="ECO:0000313" key="2">
    <source>
        <dbReference type="Proteomes" id="UP000006038"/>
    </source>
</evidence>
<dbReference type="AlphaFoldDB" id="J3MJN0"/>
<organism evidence="1">
    <name type="scientific">Oryza brachyantha</name>
    <name type="common">malo sina</name>
    <dbReference type="NCBI Taxonomy" id="4533"/>
    <lineage>
        <taxon>Eukaryota</taxon>
        <taxon>Viridiplantae</taxon>
        <taxon>Streptophyta</taxon>
        <taxon>Embryophyta</taxon>
        <taxon>Tracheophyta</taxon>
        <taxon>Spermatophyta</taxon>
        <taxon>Magnoliopsida</taxon>
        <taxon>Liliopsida</taxon>
        <taxon>Poales</taxon>
        <taxon>Poaceae</taxon>
        <taxon>BOP clade</taxon>
        <taxon>Oryzoideae</taxon>
        <taxon>Oryzeae</taxon>
        <taxon>Oryzinae</taxon>
        <taxon>Oryza</taxon>
    </lineage>
</organism>
<sequence length="56" mass="6418">MTDPIVYEIKPPLKHKKTSFRFPNQPPCKCCRVESNQLAITEYNSKSTAMQMLCIG</sequence>
<keyword evidence="2" id="KW-1185">Reference proteome</keyword>
<proteinExistence type="predicted"/>
<reference evidence="1" key="1">
    <citation type="journal article" date="2013" name="Nat. Commun.">
        <title>Whole-genome sequencing of Oryza brachyantha reveals mechanisms underlying Oryza genome evolution.</title>
        <authorList>
            <person name="Chen J."/>
            <person name="Huang Q."/>
            <person name="Gao D."/>
            <person name="Wang J."/>
            <person name="Lang Y."/>
            <person name="Liu T."/>
            <person name="Li B."/>
            <person name="Bai Z."/>
            <person name="Luis Goicoechea J."/>
            <person name="Liang C."/>
            <person name="Chen C."/>
            <person name="Zhang W."/>
            <person name="Sun S."/>
            <person name="Liao Y."/>
            <person name="Zhang X."/>
            <person name="Yang L."/>
            <person name="Song C."/>
            <person name="Wang M."/>
            <person name="Shi J."/>
            <person name="Liu G."/>
            <person name="Liu J."/>
            <person name="Zhou H."/>
            <person name="Zhou W."/>
            <person name="Yu Q."/>
            <person name="An N."/>
            <person name="Chen Y."/>
            <person name="Cai Q."/>
            <person name="Wang B."/>
            <person name="Liu B."/>
            <person name="Min J."/>
            <person name="Huang Y."/>
            <person name="Wu H."/>
            <person name="Li Z."/>
            <person name="Zhang Y."/>
            <person name="Yin Y."/>
            <person name="Song W."/>
            <person name="Jiang J."/>
            <person name="Jackson S.A."/>
            <person name="Wing R.A."/>
            <person name="Wang J."/>
            <person name="Chen M."/>
        </authorList>
    </citation>
    <scope>NUCLEOTIDE SEQUENCE [LARGE SCALE GENOMIC DNA]</scope>
    <source>
        <strain evidence="1">cv. IRGC 101232</strain>
    </source>
</reference>
<dbReference type="Proteomes" id="UP000006038">
    <property type="component" value="Chromosome 7"/>
</dbReference>
<dbReference type="Gramene" id="OB07G16120.1">
    <property type="protein sequence ID" value="OB07G16120.1"/>
    <property type="gene ID" value="OB07G16120"/>
</dbReference>
<reference evidence="1" key="2">
    <citation type="submission" date="2013-04" db="UniProtKB">
        <authorList>
            <consortium name="EnsemblPlants"/>
        </authorList>
    </citation>
    <scope>IDENTIFICATION</scope>
</reference>
<dbReference type="HOGENOM" id="CLU_3017482_0_0_1"/>
<dbReference type="EnsemblPlants" id="OB07G16120.1">
    <property type="protein sequence ID" value="OB07G16120.1"/>
    <property type="gene ID" value="OB07G16120"/>
</dbReference>